<comment type="similarity">
    <text evidence="1">Belongs to the bacterial solute-binding protein 3 family.</text>
</comment>
<dbReference type="GO" id="GO:0006865">
    <property type="term" value="P:amino acid transport"/>
    <property type="evidence" value="ECO:0007669"/>
    <property type="project" value="TreeGrafter"/>
</dbReference>
<dbReference type="Gene3D" id="3.40.190.10">
    <property type="entry name" value="Periplasmic binding protein-like II"/>
    <property type="match status" value="2"/>
</dbReference>
<sequence length="304" mass="33232">MSSKTRSKARSKTRVYVAVAAFCAIVLVGLTLAVSSGSGSEDQDDTFLGKERISVGMHNDLPGISYEENYRRSGLDQLVFEQIREGLHIKSASPSNVSSEGRIPALEKGEVDMVIAAFSITPDRMKEIDFVGPYATTRQGFLVGPKSTVRELKDFKGGAVCSWEGTTSVATLEEFRREGIEIKTLVDASDCIDALKSGEVQAVSTDQLILYGFARHHAKDGLRVVPGVTIGAPQHYGIGLPKGHRADCLRLREFVKRYVESSDWIRDMETSLPDVPAAEPGWISDYKPSDESIDARSCRDEPSA</sequence>
<evidence type="ECO:0000256" key="4">
    <source>
        <dbReference type="SAM" id="MobiDB-lite"/>
    </source>
</evidence>
<feature type="domain" description="Solute-binding protein family 3/N-terminal" evidence="5">
    <location>
        <begin position="52"/>
        <end position="268"/>
    </location>
</feature>
<evidence type="ECO:0000259" key="5">
    <source>
        <dbReference type="SMART" id="SM00062"/>
    </source>
</evidence>
<accession>A0A7G1NXT7</accession>
<dbReference type="SUPFAM" id="SSF53850">
    <property type="entry name" value="Periplasmic binding protein-like II"/>
    <property type="match status" value="1"/>
</dbReference>
<evidence type="ECO:0000256" key="1">
    <source>
        <dbReference type="ARBA" id="ARBA00010333"/>
    </source>
</evidence>
<proteinExistence type="inferred from homology"/>
<dbReference type="KEGG" id="sgm:GCM10017557_26180"/>
<evidence type="ECO:0000313" key="6">
    <source>
        <dbReference type="EMBL" id="BCL27759.1"/>
    </source>
</evidence>
<keyword evidence="3" id="KW-0732">Signal</keyword>
<dbReference type="AlphaFoldDB" id="A0A7G1NXT7"/>
<dbReference type="PANTHER" id="PTHR30085:SF6">
    <property type="entry name" value="ABC TRANSPORTER GLUTAMINE-BINDING PROTEIN GLNH"/>
    <property type="match status" value="1"/>
</dbReference>
<keyword evidence="7" id="KW-1185">Reference proteome</keyword>
<dbReference type="PANTHER" id="PTHR30085">
    <property type="entry name" value="AMINO ACID ABC TRANSPORTER PERMEASE"/>
    <property type="match status" value="1"/>
</dbReference>
<dbReference type="EMBL" id="AP023440">
    <property type="protein sequence ID" value="BCL27759.1"/>
    <property type="molecule type" value="Genomic_DNA"/>
</dbReference>
<gene>
    <name evidence="6" type="ORF">GCM10017557_26180</name>
</gene>
<dbReference type="GO" id="GO:0030288">
    <property type="term" value="C:outer membrane-bounded periplasmic space"/>
    <property type="evidence" value="ECO:0007669"/>
    <property type="project" value="TreeGrafter"/>
</dbReference>
<dbReference type="Proteomes" id="UP000516444">
    <property type="component" value="Chromosome"/>
</dbReference>
<feature type="compositionally biased region" description="Basic and acidic residues" evidence="4">
    <location>
        <begin position="287"/>
        <end position="304"/>
    </location>
</feature>
<dbReference type="RefSeq" id="WP_245702161.1">
    <property type="nucleotide sequence ID" value="NZ_AP023440.1"/>
</dbReference>
<protein>
    <submittedName>
        <fullName evidence="6">ABC transporter substrate-binding protein</fullName>
    </submittedName>
</protein>
<dbReference type="SMART" id="SM00062">
    <property type="entry name" value="PBPb"/>
    <property type="match status" value="1"/>
</dbReference>
<evidence type="ECO:0000313" key="7">
    <source>
        <dbReference type="Proteomes" id="UP000516444"/>
    </source>
</evidence>
<dbReference type="InterPro" id="IPR051455">
    <property type="entry name" value="Bact_solute-bind_prot3"/>
</dbReference>
<reference evidence="6 7" key="1">
    <citation type="journal article" date="2014" name="Int. J. Syst. Evol. Microbiol.">
        <title>Complete genome sequence of Corynebacterium casei LMG S-19264T (=DSM 44701T), isolated from a smear-ripened cheese.</title>
        <authorList>
            <consortium name="US DOE Joint Genome Institute (JGI-PGF)"/>
            <person name="Walter F."/>
            <person name="Albersmeier A."/>
            <person name="Kalinowski J."/>
            <person name="Ruckert C."/>
        </authorList>
    </citation>
    <scope>NUCLEOTIDE SEQUENCE [LARGE SCALE GENOMIC DNA]</scope>
    <source>
        <strain evidence="6 7">JCM 4677</strain>
    </source>
</reference>
<dbReference type="InterPro" id="IPR001638">
    <property type="entry name" value="Solute-binding_3/MltF_N"/>
</dbReference>
<feature type="region of interest" description="Disordered" evidence="4">
    <location>
        <begin position="275"/>
        <end position="304"/>
    </location>
</feature>
<organism evidence="6 7">
    <name type="scientific">Streptomyces aurantiacus</name>
    <dbReference type="NCBI Taxonomy" id="47760"/>
    <lineage>
        <taxon>Bacteria</taxon>
        <taxon>Bacillati</taxon>
        <taxon>Actinomycetota</taxon>
        <taxon>Actinomycetes</taxon>
        <taxon>Kitasatosporales</taxon>
        <taxon>Streptomycetaceae</taxon>
        <taxon>Streptomyces</taxon>
        <taxon>Streptomyces aurantiacus group</taxon>
    </lineage>
</organism>
<dbReference type="Pfam" id="PF00497">
    <property type="entry name" value="SBP_bac_3"/>
    <property type="match status" value="1"/>
</dbReference>
<name>A0A7G1NXT7_9ACTN</name>
<dbReference type="GO" id="GO:0005576">
    <property type="term" value="C:extracellular region"/>
    <property type="evidence" value="ECO:0007669"/>
    <property type="project" value="TreeGrafter"/>
</dbReference>
<evidence type="ECO:0000256" key="3">
    <source>
        <dbReference type="ARBA" id="ARBA00022729"/>
    </source>
</evidence>
<keyword evidence="2" id="KW-0813">Transport</keyword>
<evidence type="ECO:0000256" key="2">
    <source>
        <dbReference type="ARBA" id="ARBA00022448"/>
    </source>
</evidence>